<evidence type="ECO:0008006" key="6">
    <source>
        <dbReference type="Google" id="ProtNLM"/>
    </source>
</evidence>
<dbReference type="InterPro" id="IPR042277">
    <property type="entry name" value="IST1-like"/>
</dbReference>
<feature type="compositionally biased region" description="Polar residues" evidence="2">
    <location>
        <begin position="228"/>
        <end position="238"/>
    </location>
</feature>
<dbReference type="EMBL" id="OZ075124">
    <property type="protein sequence ID" value="CAL4921841.1"/>
    <property type="molecule type" value="Genomic_DNA"/>
</dbReference>
<feature type="region of interest" description="Disordered" evidence="2">
    <location>
        <begin position="213"/>
        <end position="252"/>
    </location>
</feature>
<evidence type="ECO:0000256" key="1">
    <source>
        <dbReference type="ARBA" id="ARBA00005536"/>
    </source>
</evidence>
<organism evidence="3 5">
    <name type="scientific">Urochloa decumbens</name>
    <dbReference type="NCBI Taxonomy" id="240449"/>
    <lineage>
        <taxon>Eukaryota</taxon>
        <taxon>Viridiplantae</taxon>
        <taxon>Streptophyta</taxon>
        <taxon>Embryophyta</taxon>
        <taxon>Tracheophyta</taxon>
        <taxon>Spermatophyta</taxon>
        <taxon>Magnoliopsida</taxon>
        <taxon>Liliopsida</taxon>
        <taxon>Poales</taxon>
        <taxon>Poaceae</taxon>
        <taxon>PACMAD clade</taxon>
        <taxon>Panicoideae</taxon>
        <taxon>Panicodae</taxon>
        <taxon>Paniceae</taxon>
        <taxon>Melinidinae</taxon>
        <taxon>Urochloa</taxon>
    </lineage>
</organism>
<evidence type="ECO:0000313" key="4">
    <source>
        <dbReference type="EMBL" id="CAL4921841.1"/>
    </source>
</evidence>
<dbReference type="Pfam" id="PF03398">
    <property type="entry name" value="Ist1"/>
    <property type="match status" value="1"/>
</dbReference>
<accession>A0ABC8WRB3</accession>
<sequence>MGFIHRRTSKQTGKAKTLLELALSRLANARRPRLARKSISRSDVGQLVALSHLDRALHRAEQVIEEDNMLEAFDIIELYCNRLIEQAKQLDKPNECGEDIREAAAGIMFAAGWCGDLPELLFARTILANKFGGDFATIAKEGTGIVNPMLVWKLSGNKRNMELKKKVVKEIAAENNIQVDFSEFPEVVLQNGRDNDPHHHKLNHEAIYQIDMDETSESDSDHSSPCDISTSDGSNKWQPEQKKVTASVRTRK</sequence>
<dbReference type="AlphaFoldDB" id="A0ABC8WRB3"/>
<dbReference type="PANTHER" id="PTHR12161">
    <property type="entry name" value="IST1 FAMILY MEMBER"/>
    <property type="match status" value="1"/>
</dbReference>
<proteinExistence type="inferred from homology"/>
<protein>
    <recommendedName>
        <fullName evidence="6">IST1-like protein</fullName>
    </recommendedName>
</protein>
<evidence type="ECO:0000313" key="5">
    <source>
        <dbReference type="Proteomes" id="UP001497457"/>
    </source>
</evidence>
<dbReference type="FunFam" id="1.20.1260.60:FF:000002">
    <property type="entry name" value="Vacuolar protein sorting-associated protein IST1"/>
    <property type="match status" value="1"/>
</dbReference>
<dbReference type="Gene3D" id="1.20.1260.60">
    <property type="entry name" value="Vacuolar protein sorting-associated protein Ist1"/>
    <property type="match status" value="1"/>
</dbReference>
<dbReference type="Proteomes" id="UP001497457">
    <property type="component" value="Chromosome 13rd"/>
</dbReference>
<evidence type="ECO:0000256" key="2">
    <source>
        <dbReference type="SAM" id="MobiDB-lite"/>
    </source>
</evidence>
<evidence type="ECO:0000313" key="3">
    <source>
        <dbReference type="EMBL" id="CAL4913616.1"/>
    </source>
</evidence>
<dbReference type="InterPro" id="IPR005061">
    <property type="entry name" value="Ist1"/>
</dbReference>
<gene>
    <name evidence="3" type="ORF">URODEC1_LOCUS16368</name>
    <name evidence="4" type="ORF">URODEC1_LOCUS21311</name>
</gene>
<dbReference type="EMBL" id="OZ075123">
    <property type="protein sequence ID" value="CAL4913616.1"/>
    <property type="molecule type" value="Genomic_DNA"/>
</dbReference>
<dbReference type="Proteomes" id="UP001497457">
    <property type="component" value="Chromosome 14rd"/>
</dbReference>
<comment type="similarity">
    <text evidence="1">Belongs to the IST1 family.</text>
</comment>
<dbReference type="PANTHER" id="PTHR12161:SF26">
    <property type="entry name" value="EXPRESSED PROTEIN"/>
    <property type="match status" value="1"/>
</dbReference>
<keyword evidence="5" id="KW-1185">Reference proteome</keyword>
<reference evidence="3" key="1">
    <citation type="submission" date="2024-10" db="EMBL/GenBank/DDBJ databases">
        <authorList>
            <person name="Ryan C."/>
        </authorList>
    </citation>
    <scope>NUCLEOTIDE SEQUENCE [LARGE SCALE GENOMIC DNA]</scope>
</reference>
<name>A0ABC8WRB3_9POAL</name>